<evidence type="ECO:0000313" key="7">
    <source>
        <dbReference type="Proteomes" id="UP000245609"/>
    </source>
</evidence>
<name>A0A2T9ZKF4_9FUNG</name>
<proteinExistence type="inferred from homology"/>
<dbReference type="AlphaFoldDB" id="A0A2T9ZKF4"/>
<comment type="similarity">
    <text evidence="1">Belongs to the ATP-dependent AMP-binding enzyme family.</text>
</comment>
<evidence type="ECO:0000256" key="3">
    <source>
        <dbReference type="ARBA" id="ARBA00022741"/>
    </source>
</evidence>
<evidence type="ECO:0000259" key="5">
    <source>
        <dbReference type="Pfam" id="PF00501"/>
    </source>
</evidence>
<evidence type="ECO:0000313" key="6">
    <source>
        <dbReference type="EMBL" id="PVV05030.1"/>
    </source>
</evidence>
<evidence type="ECO:0000256" key="4">
    <source>
        <dbReference type="ARBA" id="ARBA00022840"/>
    </source>
</evidence>
<dbReference type="InterPro" id="IPR042099">
    <property type="entry name" value="ANL_N_sf"/>
</dbReference>
<dbReference type="Proteomes" id="UP000245609">
    <property type="component" value="Unassembled WGS sequence"/>
</dbReference>
<evidence type="ECO:0000256" key="1">
    <source>
        <dbReference type="ARBA" id="ARBA00006432"/>
    </source>
</evidence>
<dbReference type="Gene3D" id="3.40.50.12780">
    <property type="entry name" value="N-terminal domain of ligase-like"/>
    <property type="match status" value="1"/>
</dbReference>
<dbReference type="EMBL" id="MBFS01000048">
    <property type="protein sequence ID" value="PVV05030.1"/>
    <property type="molecule type" value="Genomic_DNA"/>
</dbReference>
<organism evidence="6 7">
    <name type="scientific">Smittium megazygosporum</name>
    <dbReference type="NCBI Taxonomy" id="133381"/>
    <lineage>
        <taxon>Eukaryota</taxon>
        <taxon>Fungi</taxon>
        <taxon>Fungi incertae sedis</taxon>
        <taxon>Zoopagomycota</taxon>
        <taxon>Kickxellomycotina</taxon>
        <taxon>Harpellomycetes</taxon>
        <taxon>Harpellales</taxon>
        <taxon>Legeriomycetaceae</taxon>
        <taxon>Smittium</taxon>
    </lineage>
</organism>
<protein>
    <recommendedName>
        <fullName evidence="5">AMP-dependent synthetase/ligase domain-containing protein</fullName>
    </recommendedName>
</protein>
<dbReference type="GO" id="GO:0004467">
    <property type="term" value="F:long-chain fatty acid-CoA ligase activity"/>
    <property type="evidence" value="ECO:0007669"/>
    <property type="project" value="TreeGrafter"/>
</dbReference>
<dbReference type="SUPFAM" id="SSF56801">
    <property type="entry name" value="Acetyl-CoA synthetase-like"/>
    <property type="match status" value="1"/>
</dbReference>
<accession>A0A2T9ZKF4</accession>
<gene>
    <name evidence="6" type="ORF">BB560_000458</name>
</gene>
<dbReference type="Pfam" id="PF00501">
    <property type="entry name" value="AMP-binding"/>
    <property type="match status" value="1"/>
</dbReference>
<keyword evidence="7" id="KW-1185">Reference proteome</keyword>
<dbReference type="GO" id="GO:0005811">
    <property type="term" value="C:lipid droplet"/>
    <property type="evidence" value="ECO:0007669"/>
    <property type="project" value="TreeGrafter"/>
</dbReference>
<keyword evidence="2" id="KW-0436">Ligase</keyword>
<comment type="caution">
    <text evidence="6">The sequence shown here is derived from an EMBL/GenBank/DDBJ whole genome shotgun (WGS) entry which is preliminary data.</text>
</comment>
<keyword evidence="4" id="KW-0067">ATP-binding</keyword>
<dbReference type="GO" id="GO:0005524">
    <property type="term" value="F:ATP binding"/>
    <property type="evidence" value="ECO:0007669"/>
    <property type="project" value="UniProtKB-KW"/>
</dbReference>
<dbReference type="GO" id="GO:0005886">
    <property type="term" value="C:plasma membrane"/>
    <property type="evidence" value="ECO:0007669"/>
    <property type="project" value="TreeGrafter"/>
</dbReference>
<keyword evidence="3" id="KW-0547">Nucleotide-binding</keyword>
<reference evidence="6 7" key="1">
    <citation type="journal article" date="2018" name="MBio">
        <title>Comparative Genomics Reveals the Core Gene Toolbox for the Fungus-Insect Symbiosis.</title>
        <authorList>
            <person name="Wang Y."/>
            <person name="Stata M."/>
            <person name="Wang W."/>
            <person name="Stajich J.E."/>
            <person name="White M.M."/>
            <person name="Moncalvo J.M."/>
        </authorList>
    </citation>
    <scope>NUCLEOTIDE SEQUENCE [LARGE SCALE GENOMIC DNA]</scope>
    <source>
        <strain evidence="6 7">SC-DP-2</strain>
    </source>
</reference>
<feature type="domain" description="AMP-dependent synthetase/ligase" evidence="5">
    <location>
        <begin position="107"/>
        <end position="512"/>
    </location>
</feature>
<dbReference type="GO" id="GO:0035336">
    <property type="term" value="P:long-chain fatty-acyl-CoA metabolic process"/>
    <property type="evidence" value="ECO:0007669"/>
    <property type="project" value="TreeGrafter"/>
</dbReference>
<dbReference type="OrthoDB" id="1700726at2759"/>
<dbReference type="STRING" id="133381.A0A2T9ZKF4"/>
<dbReference type="PANTHER" id="PTHR43272:SF83">
    <property type="entry name" value="ACYL-COA SYNTHETASE LONG-CHAIN, ISOFORM J"/>
    <property type="match status" value="1"/>
</dbReference>
<dbReference type="InterPro" id="IPR000873">
    <property type="entry name" value="AMP-dep_synth/lig_dom"/>
</dbReference>
<dbReference type="PANTHER" id="PTHR43272">
    <property type="entry name" value="LONG-CHAIN-FATTY-ACID--COA LIGASE"/>
    <property type="match status" value="1"/>
</dbReference>
<dbReference type="GO" id="GO:0005783">
    <property type="term" value="C:endoplasmic reticulum"/>
    <property type="evidence" value="ECO:0007669"/>
    <property type="project" value="TreeGrafter"/>
</dbReference>
<sequence>MYEKPLASLDYYENCEKWTVEIKQPESPEDGAIRRNVFSCNGLVAPTDTGASNAFDLFSKAVEKYQDKDFLGSRKVINVFESVKTLSKAEDGKSTTVQKRWKYFELGSYSWLTYKQCYEIVCDLGSGLAKLGCSHDSKMIIHLATCKEWMLMFLSASFRGIPVVTCYDTLEFEGLRRSLLETTPKAIFLSTDRLKAIENSLGEFPFLELIIYTDDPSSVPAQTKYELVSPGKTIISLDELLELGSQNRVEPTISNPKDIAAIIYTSGSFGNPKGVLISNSNLLSSIAGLHDFLFPFTTSEDISLSFLPLAHILELVNELLCMIYGVSIGYGRIRTLSNENMKNCLGDFQELRPTFMVGVPLVWDTIRAGIYYKLEELGWLKSKIFFLMAAIKPSLDNLNVPTGFIDKYIFSKVRSVVGGRLRIGISGGAPLSNRTQALLSRVICPIIQGYGMTECTGVMAIQCPNNFILGPVGSVTSGLEFKLVSVSETNYNSSTDSGEIWVRGPTVFEGYLNNESETKKALNEDGWFKTGDIGKWLPNGQLQVIDRIKNIIKLANGEYVAIEKMESVYKLSLFVENICVYVDPMYNKAIAVVSAKLKYLEQYSKRNNIQFENTEELVNDPDVNKTISNDLITVGQNNGLSKMEIITDFHITDHEWTPQNGYLSAANKLNRRLIHNTYKAELDALYGK</sequence>
<evidence type="ECO:0000256" key="2">
    <source>
        <dbReference type="ARBA" id="ARBA00022598"/>
    </source>
</evidence>